<name>A0ABW3U5L7_9GAMM</name>
<keyword evidence="1" id="KW-0732">Signal</keyword>
<gene>
    <name evidence="2" type="ORF">ACFQ2X_04605</name>
</gene>
<dbReference type="EMBL" id="JBHTLR010000005">
    <property type="protein sequence ID" value="MFD1215870.1"/>
    <property type="molecule type" value="Genomic_DNA"/>
</dbReference>
<comment type="caution">
    <text evidence="2">The sequence shown here is derived from an EMBL/GenBank/DDBJ whole genome shotgun (WGS) entry which is preliminary data.</text>
</comment>
<feature type="chain" id="PRO_5045339671" evidence="1">
    <location>
        <begin position="22"/>
        <end position="270"/>
    </location>
</feature>
<evidence type="ECO:0000313" key="3">
    <source>
        <dbReference type="Proteomes" id="UP001597264"/>
    </source>
</evidence>
<dbReference type="Proteomes" id="UP001597264">
    <property type="component" value="Unassembled WGS sequence"/>
</dbReference>
<sequence>MKNTLILLTSLSLAIPALSTAGDVDLGIGESDCSVELNHNTRVGPDFFEVSREDTPQRLRFDQKRPAEVMIDNTALPLNAAQQRQMEVYHAGLYQSGQDLTQITVDAVDIVMEGVGIALTALAGADHKDTVEFRAVADELRKATRERVTAQDGVYALGENWSNDIGSTIEETVERELEPRIEKIAMESAGNIAWHALKAVFTGGASIERDAEAAADAAEEIVEARALQLESRAENLCHNLAVMDTIEVDLQSVTPQLKDFDLISLDASTD</sequence>
<accession>A0ABW3U5L7</accession>
<evidence type="ECO:0000313" key="2">
    <source>
        <dbReference type="EMBL" id="MFD1215870.1"/>
    </source>
</evidence>
<feature type="signal peptide" evidence="1">
    <location>
        <begin position="1"/>
        <end position="21"/>
    </location>
</feature>
<organism evidence="2 3">
    <name type="scientific">Microbulbifer celer</name>
    <dbReference type="NCBI Taxonomy" id="435905"/>
    <lineage>
        <taxon>Bacteria</taxon>
        <taxon>Pseudomonadati</taxon>
        <taxon>Pseudomonadota</taxon>
        <taxon>Gammaproteobacteria</taxon>
        <taxon>Cellvibrionales</taxon>
        <taxon>Microbulbiferaceae</taxon>
        <taxon>Microbulbifer</taxon>
    </lineage>
</organism>
<dbReference type="InterPro" id="IPR021307">
    <property type="entry name" value="DUF2884"/>
</dbReference>
<protein>
    <submittedName>
        <fullName evidence="2">DUF2884 family protein</fullName>
    </submittedName>
</protein>
<proteinExistence type="predicted"/>
<dbReference type="Pfam" id="PF11101">
    <property type="entry name" value="DUF2884"/>
    <property type="match status" value="1"/>
</dbReference>
<keyword evidence="3" id="KW-1185">Reference proteome</keyword>
<reference evidence="3" key="1">
    <citation type="journal article" date="2019" name="Int. J. Syst. Evol. Microbiol.">
        <title>The Global Catalogue of Microorganisms (GCM) 10K type strain sequencing project: providing services to taxonomists for standard genome sequencing and annotation.</title>
        <authorList>
            <consortium name="The Broad Institute Genomics Platform"/>
            <consortium name="The Broad Institute Genome Sequencing Center for Infectious Disease"/>
            <person name="Wu L."/>
            <person name="Ma J."/>
        </authorList>
    </citation>
    <scope>NUCLEOTIDE SEQUENCE [LARGE SCALE GENOMIC DNA]</scope>
    <source>
        <strain evidence="3">CCUG 54356</strain>
    </source>
</reference>
<dbReference type="RefSeq" id="WP_230436343.1">
    <property type="nucleotide sequence ID" value="NZ_CP087715.1"/>
</dbReference>
<evidence type="ECO:0000256" key="1">
    <source>
        <dbReference type="SAM" id="SignalP"/>
    </source>
</evidence>